<gene>
    <name evidence="1" type="ORF">SBF1_620008</name>
</gene>
<protein>
    <submittedName>
        <fullName evidence="1">Uncharacterized protein</fullName>
    </submittedName>
</protein>
<dbReference type="Proteomes" id="UP000238916">
    <property type="component" value="Unassembled WGS sequence"/>
</dbReference>
<evidence type="ECO:0000313" key="2">
    <source>
        <dbReference type="Proteomes" id="UP000238916"/>
    </source>
</evidence>
<sequence length="41" mass="5034">MRKVYRGSWTLTRPGVFFWPLYDWFQINEISFGFKQPLYTG</sequence>
<reference evidence="2" key="1">
    <citation type="submission" date="2018-02" db="EMBL/GenBank/DDBJ databases">
        <authorList>
            <person name="Hausmann B."/>
        </authorList>
    </citation>
    <scope>NUCLEOTIDE SEQUENCE [LARGE SCALE GENOMIC DNA]</scope>
    <source>
        <strain evidence="2">Peat soil MAG SbF1</strain>
    </source>
</reference>
<proteinExistence type="predicted"/>
<dbReference type="AlphaFoldDB" id="A0A2U3LLR7"/>
<dbReference type="EMBL" id="OMOF01000579">
    <property type="protein sequence ID" value="SPF52885.1"/>
    <property type="molecule type" value="Genomic_DNA"/>
</dbReference>
<accession>A0A2U3LLR7</accession>
<evidence type="ECO:0000313" key="1">
    <source>
        <dbReference type="EMBL" id="SPF52885.1"/>
    </source>
</evidence>
<name>A0A2U3LLR7_9FIRM</name>
<organism evidence="1 2">
    <name type="scientific">Candidatus Desulfosporosinus infrequens</name>
    <dbReference type="NCBI Taxonomy" id="2043169"/>
    <lineage>
        <taxon>Bacteria</taxon>
        <taxon>Bacillati</taxon>
        <taxon>Bacillota</taxon>
        <taxon>Clostridia</taxon>
        <taxon>Eubacteriales</taxon>
        <taxon>Desulfitobacteriaceae</taxon>
        <taxon>Desulfosporosinus</taxon>
    </lineage>
</organism>